<protein>
    <submittedName>
        <fullName evidence="5">1-acyl-sn-glycerol-3-phosphate acyltransferase</fullName>
        <ecNumber evidence="5">2.3.1.-</ecNumber>
    </submittedName>
</protein>
<dbReference type="InterPro" id="IPR002123">
    <property type="entry name" value="Plipid/glycerol_acylTrfase"/>
</dbReference>
<dbReference type="SMART" id="SM00563">
    <property type="entry name" value="PlsC"/>
    <property type="match status" value="1"/>
</dbReference>
<dbReference type="EMBL" id="VSSQ01035397">
    <property type="protein sequence ID" value="MPM87597.1"/>
    <property type="molecule type" value="Genomic_DNA"/>
</dbReference>
<dbReference type="GO" id="GO:0003841">
    <property type="term" value="F:1-acylglycerol-3-phosphate O-acyltransferase activity"/>
    <property type="evidence" value="ECO:0007669"/>
    <property type="project" value="InterPro"/>
</dbReference>
<evidence type="ECO:0000256" key="2">
    <source>
        <dbReference type="ARBA" id="ARBA00022679"/>
    </source>
</evidence>
<evidence type="ECO:0000259" key="4">
    <source>
        <dbReference type="SMART" id="SM00563"/>
    </source>
</evidence>
<dbReference type="AlphaFoldDB" id="A0A645DEA3"/>
<dbReference type="PANTHER" id="PTHR10434">
    <property type="entry name" value="1-ACYL-SN-GLYCEROL-3-PHOSPHATE ACYLTRANSFERASE"/>
    <property type="match status" value="1"/>
</dbReference>
<dbReference type="GO" id="GO:0016020">
    <property type="term" value="C:membrane"/>
    <property type="evidence" value="ECO:0007669"/>
    <property type="project" value="InterPro"/>
</dbReference>
<dbReference type="InterPro" id="IPR004552">
    <property type="entry name" value="AGP_acyltrans"/>
</dbReference>
<accession>A0A645DEA3</accession>
<comment type="caution">
    <text evidence="5">The sequence shown here is derived from an EMBL/GenBank/DDBJ whole genome shotgun (WGS) entry which is preliminary data.</text>
</comment>
<dbReference type="GO" id="GO:0006654">
    <property type="term" value="P:phosphatidic acid biosynthetic process"/>
    <property type="evidence" value="ECO:0007669"/>
    <property type="project" value="TreeGrafter"/>
</dbReference>
<dbReference type="Pfam" id="PF01553">
    <property type="entry name" value="Acyltransferase"/>
    <property type="match status" value="1"/>
</dbReference>
<evidence type="ECO:0000256" key="1">
    <source>
        <dbReference type="ARBA" id="ARBA00008655"/>
    </source>
</evidence>
<dbReference type="PANTHER" id="PTHR10434:SF40">
    <property type="entry name" value="1-ACYL-SN-GLYCEROL-3-PHOSPHATE ACYLTRANSFERASE"/>
    <property type="match status" value="1"/>
</dbReference>
<dbReference type="CDD" id="cd07989">
    <property type="entry name" value="LPLAT_AGPAT-like"/>
    <property type="match status" value="1"/>
</dbReference>
<feature type="domain" description="Phospholipid/glycerol acyltransferase" evidence="4">
    <location>
        <begin position="35"/>
        <end position="148"/>
    </location>
</feature>
<dbReference type="SUPFAM" id="SSF69593">
    <property type="entry name" value="Glycerol-3-phosphate (1)-acyltransferase"/>
    <property type="match status" value="1"/>
</dbReference>
<dbReference type="EC" id="2.3.1.-" evidence="5"/>
<comment type="similarity">
    <text evidence="1">Belongs to the 1-acyl-sn-glycerol-3-phosphate acyltransferase family.</text>
</comment>
<name>A0A645DEA3_9ZZZZ</name>
<dbReference type="NCBIfam" id="TIGR00530">
    <property type="entry name" value="AGP_acyltrn"/>
    <property type="match status" value="1"/>
</dbReference>
<sequence>MFYKLILNIFKLMVRILFGFEVVHAHKSPIPEGKLIVCSMHTSNLDPIFLAVAFPHQLHFMAKVELFQIPVFGYLLKKLGAFPVNRGSNDIGAVKTAFKILKENKAFAIFPEGTRYKEGEEKKGFKDGISMIAYKSDSQILPVYITKYPKLFQKVKAVIGDPVFIPRGNNNSFEAALYSETSRIIMEKIEELSEYAK</sequence>
<keyword evidence="2 5" id="KW-0808">Transferase</keyword>
<keyword evidence="3 5" id="KW-0012">Acyltransferase</keyword>
<organism evidence="5">
    <name type="scientific">bioreactor metagenome</name>
    <dbReference type="NCBI Taxonomy" id="1076179"/>
    <lineage>
        <taxon>unclassified sequences</taxon>
        <taxon>metagenomes</taxon>
        <taxon>ecological metagenomes</taxon>
    </lineage>
</organism>
<reference evidence="5" key="1">
    <citation type="submission" date="2019-08" db="EMBL/GenBank/DDBJ databases">
        <authorList>
            <person name="Kucharzyk K."/>
            <person name="Murdoch R.W."/>
            <person name="Higgins S."/>
            <person name="Loffler F."/>
        </authorList>
    </citation>
    <scope>NUCLEOTIDE SEQUENCE</scope>
</reference>
<gene>
    <name evidence="5" type="primary">plsC_19</name>
    <name evidence="5" type="ORF">SDC9_134697</name>
</gene>
<evidence type="ECO:0000313" key="5">
    <source>
        <dbReference type="EMBL" id="MPM87597.1"/>
    </source>
</evidence>
<evidence type="ECO:0000256" key="3">
    <source>
        <dbReference type="ARBA" id="ARBA00023315"/>
    </source>
</evidence>
<proteinExistence type="inferred from homology"/>